<evidence type="ECO:0000256" key="1">
    <source>
        <dbReference type="ARBA" id="ARBA00005964"/>
    </source>
</evidence>
<comment type="similarity">
    <text evidence="1 3">Belongs to the type-B carboxylesterase/lipase family.</text>
</comment>
<name>A0A846Y4V4_9NOCA</name>
<sequence>MSEPIVTTTEGAVRGRADGPAHVFRAIPYAASPIGAARFAAPAPHRPWPGVRDATRPGATAPQARRDGFGALDMSPYFGPGWIRGEDYLTVDVWAPRHGSDHPVMVFVHGGGFVSGATRAPVSDGTAFARDDVILVSVGYRLGVTGFLDVPGAPANRGLLDIMAALGWVQRNIAAFGGDPDRVTLFGQSAGATLVTGVLAAPAAAGLVHRAIVQSGNGLGAFTPEQGERVTRAAAAALGIESTTAGFGAVPDEALVDLVPGLTGLDLRTATDTDPLVGLSPFGLVLEEQPAHTFATGAAAEVALMIGTNAEEGNLYLVPQGNLLTSTLDDVHALAARLHDDPRAWVDRYRSVRPEATVGQVRSAMLGDALFVEGSRRSADAHRAHTRASTHTYEFGWRSPAVGGLLGAAHTVELPFVFDTVTLPELGGPRGMLGPTAAPAELANRMHAAWTRFARTGDPGWEPEQVYRFTAGDQQVQGLRATTP</sequence>
<dbReference type="InterPro" id="IPR019826">
    <property type="entry name" value="Carboxylesterase_B_AS"/>
</dbReference>
<dbReference type="RefSeq" id="WP_067875562.1">
    <property type="nucleotide sequence ID" value="NZ_JAAXOP010000014.1"/>
</dbReference>
<proteinExistence type="inferred from homology"/>
<feature type="region of interest" description="Disordered" evidence="4">
    <location>
        <begin position="45"/>
        <end position="66"/>
    </location>
</feature>
<dbReference type="Pfam" id="PF00135">
    <property type="entry name" value="COesterase"/>
    <property type="match status" value="1"/>
</dbReference>
<dbReference type="PANTHER" id="PTHR43142">
    <property type="entry name" value="CARBOXYLIC ESTER HYDROLASE"/>
    <property type="match status" value="1"/>
</dbReference>
<evidence type="ECO:0000256" key="2">
    <source>
        <dbReference type="ARBA" id="ARBA00022801"/>
    </source>
</evidence>
<protein>
    <recommendedName>
        <fullName evidence="3">Carboxylic ester hydrolase</fullName>
        <ecNumber evidence="3">3.1.1.-</ecNumber>
    </recommendedName>
</protein>
<keyword evidence="7" id="KW-1185">Reference proteome</keyword>
<dbReference type="GO" id="GO:0016787">
    <property type="term" value="F:hydrolase activity"/>
    <property type="evidence" value="ECO:0007669"/>
    <property type="project" value="UniProtKB-KW"/>
</dbReference>
<dbReference type="AlphaFoldDB" id="A0A846Y4V4"/>
<organism evidence="6 7">
    <name type="scientific">Nocardia vermiculata</name>
    <dbReference type="NCBI Taxonomy" id="257274"/>
    <lineage>
        <taxon>Bacteria</taxon>
        <taxon>Bacillati</taxon>
        <taxon>Actinomycetota</taxon>
        <taxon>Actinomycetes</taxon>
        <taxon>Mycobacteriales</taxon>
        <taxon>Nocardiaceae</taxon>
        <taxon>Nocardia</taxon>
    </lineage>
</organism>
<dbReference type="SUPFAM" id="SSF53474">
    <property type="entry name" value="alpha/beta-Hydrolases"/>
    <property type="match status" value="1"/>
</dbReference>
<dbReference type="PROSITE" id="PS00122">
    <property type="entry name" value="CARBOXYLESTERASE_B_1"/>
    <property type="match status" value="1"/>
</dbReference>
<accession>A0A846Y4V4</accession>
<dbReference type="Gene3D" id="3.40.50.1820">
    <property type="entry name" value="alpha/beta hydrolase"/>
    <property type="match status" value="1"/>
</dbReference>
<dbReference type="InterPro" id="IPR029058">
    <property type="entry name" value="AB_hydrolase_fold"/>
</dbReference>
<evidence type="ECO:0000256" key="3">
    <source>
        <dbReference type="RuleBase" id="RU361235"/>
    </source>
</evidence>
<dbReference type="InterPro" id="IPR002018">
    <property type="entry name" value="CarbesteraseB"/>
</dbReference>
<comment type="caution">
    <text evidence="6">The sequence shown here is derived from an EMBL/GenBank/DDBJ whole genome shotgun (WGS) entry which is preliminary data.</text>
</comment>
<evidence type="ECO:0000256" key="4">
    <source>
        <dbReference type="SAM" id="MobiDB-lite"/>
    </source>
</evidence>
<evidence type="ECO:0000313" key="7">
    <source>
        <dbReference type="Proteomes" id="UP000565711"/>
    </source>
</evidence>
<dbReference type="Proteomes" id="UP000565711">
    <property type="component" value="Unassembled WGS sequence"/>
</dbReference>
<reference evidence="6 7" key="1">
    <citation type="submission" date="2020-04" db="EMBL/GenBank/DDBJ databases">
        <title>MicrobeNet Type strains.</title>
        <authorList>
            <person name="Nicholson A.C."/>
        </authorList>
    </citation>
    <scope>NUCLEOTIDE SEQUENCE [LARGE SCALE GENOMIC DNA]</scope>
    <source>
        <strain evidence="6 7">JCM 12354</strain>
    </source>
</reference>
<dbReference type="PANTHER" id="PTHR43142:SF1">
    <property type="entry name" value="CARBOXYLIC ESTER HYDROLASE"/>
    <property type="match status" value="1"/>
</dbReference>
<gene>
    <name evidence="6" type="ORF">HGA08_22470</name>
</gene>
<keyword evidence="2 3" id="KW-0378">Hydrolase</keyword>
<evidence type="ECO:0000259" key="5">
    <source>
        <dbReference type="Pfam" id="PF00135"/>
    </source>
</evidence>
<dbReference type="EMBL" id="JAAXOP010000014">
    <property type="protein sequence ID" value="NKY52972.1"/>
    <property type="molecule type" value="Genomic_DNA"/>
</dbReference>
<evidence type="ECO:0000313" key="6">
    <source>
        <dbReference type="EMBL" id="NKY52972.1"/>
    </source>
</evidence>
<feature type="domain" description="Carboxylesterase type B" evidence="5">
    <location>
        <begin position="3"/>
        <end position="461"/>
    </location>
</feature>
<dbReference type="EC" id="3.1.1.-" evidence="3"/>